<organism evidence="8 9">
    <name type="scientific">Corynebacterium freneyi</name>
    <dbReference type="NCBI Taxonomy" id="134034"/>
    <lineage>
        <taxon>Bacteria</taxon>
        <taxon>Bacillati</taxon>
        <taxon>Actinomycetota</taxon>
        <taxon>Actinomycetes</taxon>
        <taxon>Mycobacteriales</taxon>
        <taxon>Corynebacteriaceae</taxon>
        <taxon>Corynebacterium</taxon>
    </lineage>
</organism>
<dbReference type="PROSITE" id="PS51747">
    <property type="entry name" value="CYT_DCMP_DEAMINASES_2"/>
    <property type="match status" value="1"/>
</dbReference>
<dbReference type="EC" id="3.5.4.33" evidence="6"/>
<gene>
    <name evidence="6" type="primary">tadA</name>
    <name evidence="8" type="ORF">JOF33_002480</name>
</gene>
<evidence type="ECO:0000256" key="3">
    <source>
        <dbReference type="ARBA" id="ARBA00022801"/>
    </source>
</evidence>
<dbReference type="PANTHER" id="PTHR11079">
    <property type="entry name" value="CYTOSINE DEAMINASE FAMILY MEMBER"/>
    <property type="match status" value="1"/>
</dbReference>
<name>A0ABS4UB52_9CORY</name>
<evidence type="ECO:0000256" key="5">
    <source>
        <dbReference type="ARBA" id="ARBA00048045"/>
    </source>
</evidence>
<evidence type="ECO:0000256" key="4">
    <source>
        <dbReference type="ARBA" id="ARBA00022833"/>
    </source>
</evidence>
<dbReference type="RefSeq" id="WP_224371042.1">
    <property type="nucleotide sequence ID" value="NZ_CP047357.1"/>
</dbReference>
<evidence type="ECO:0000256" key="2">
    <source>
        <dbReference type="ARBA" id="ARBA00022723"/>
    </source>
</evidence>
<evidence type="ECO:0000256" key="1">
    <source>
        <dbReference type="ARBA" id="ARBA00022694"/>
    </source>
</evidence>
<dbReference type="InterPro" id="IPR002125">
    <property type="entry name" value="CMP_dCMP_dom"/>
</dbReference>
<feature type="binding site" evidence="6">
    <location>
        <position position="66"/>
    </location>
    <ligand>
        <name>Zn(2+)</name>
        <dbReference type="ChEBI" id="CHEBI:29105"/>
        <note>catalytic</note>
    </ligand>
</feature>
<proteinExistence type="inferred from homology"/>
<evidence type="ECO:0000313" key="9">
    <source>
        <dbReference type="Proteomes" id="UP001519305"/>
    </source>
</evidence>
<dbReference type="CDD" id="cd01285">
    <property type="entry name" value="nucleoside_deaminase"/>
    <property type="match status" value="1"/>
</dbReference>
<sequence length="163" mass="17333">MTTDGRALPRPETHVRDEEWMRAAIDVARRTPPGDVPVGAIIVGPDGTVVAEAANRREADADPTAHAEVLAIRAAAHAHGDGWRLEECTLVVTLEPCVMCAGTAVMARVGRIVFGAWSPKTGACGSIVDVVRDPAHPFAPHVRGGVLADECAELLPEFFRGKR</sequence>
<comment type="similarity">
    <text evidence="6">Belongs to the cytidine and deoxycytidylate deaminase family.</text>
</comment>
<evidence type="ECO:0000313" key="8">
    <source>
        <dbReference type="EMBL" id="MBP2333781.1"/>
    </source>
</evidence>
<dbReference type="Gene3D" id="3.40.140.10">
    <property type="entry name" value="Cytidine Deaminase, domain 2"/>
    <property type="match status" value="1"/>
</dbReference>
<dbReference type="NCBIfam" id="NF008113">
    <property type="entry name" value="PRK10860.1"/>
    <property type="match status" value="1"/>
</dbReference>
<reference evidence="8 9" key="1">
    <citation type="submission" date="2021-03" db="EMBL/GenBank/DDBJ databases">
        <title>Sequencing the genomes of 1000 actinobacteria strains.</title>
        <authorList>
            <person name="Klenk H.-P."/>
        </authorList>
    </citation>
    <scope>NUCLEOTIDE SEQUENCE [LARGE SCALE GENOMIC DNA]</scope>
    <source>
        <strain evidence="8 9">DSM 44506</strain>
    </source>
</reference>
<keyword evidence="3 6" id="KW-0378">Hydrolase</keyword>
<comment type="subunit">
    <text evidence="6">Homodimer.</text>
</comment>
<dbReference type="InterPro" id="IPR028883">
    <property type="entry name" value="tRNA_aden_deaminase"/>
</dbReference>
<keyword evidence="2 6" id="KW-0479">Metal-binding</keyword>
<evidence type="ECO:0000256" key="6">
    <source>
        <dbReference type="HAMAP-Rule" id="MF_00972"/>
    </source>
</evidence>
<dbReference type="GO" id="GO:0052717">
    <property type="term" value="F:tRNA-specific adenosine-34 deaminase activity"/>
    <property type="evidence" value="ECO:0007669"/>
    <property type="project" value="UniProtKB-EC"/>
</dbReference>
<dbReference type="EMBL" id="JAGINY010000001">
    <property type="protein sequence ID" value="MBP2333781.1"/>
    <property type="molecule type" value="Genomic_DNA"/>
</dbReference>
<feature type="domain" description="CMP/dCMP-type deaminase" evidence="7">
    <location>
        <begin position="15"/>
        <end position="127"/>
    </location>
</feature>
<accession>A0ABS4UB52</accession>
<keyword evidence="4 6" id="KW-0862">Zinc</keyword>
<dbReference type="InterPro" id="IPR016193">
    <property type="entry name" value="Cytidine_deaminase-like"/>
</dbReference>
<feature type="binding site" evidence="6">
    <location>
        <position position="97"/>
    </location>
    <ligand>
        <name>Zn(2+)</name>
        <dbReference type="ChEBI" id="CHEBI:29105"/>
        <note>catalytic</note>
    </ligand>
</feature>
<dbReference type="SUPFAM" id="SSF53927">
    <property type="entry name" value="Cytidine deaminase-like"/>
    <property type="match status" value="1"/>
</dbReference>
<evidence type="ECO:0000259" key="7">
    <source>
        <dbReference type="PROSITE" id="PS51747"/>
    </source>
</evidence>
<protein>
    <recommendedName>
        <fullName evidence="6">tRNA-specific adenosine deaminase</fullName>
        <ecNumber evidence="6">3.5.4.33</ecNumber>
    </recommendedName>
</protein>
<dbReference type="Proteomes" id="UP001519305">
    <property type="component" value="Unassembled WGS sequence"/>
</dbReference>
<feature type="active site" description="Proton donor" evidence="6">
    <location>
        <position position="68"/>
    </location>
</feature>
<comment type="caution">
    <text evidence="8">The sequence shown here is derived from an EMBL/GenBank/DDBJ whole genome shotgun (WGS) entry which is preliminary data.</text>
</comment>
<feature type="binding site" evidence="6">
    <location>
        <position position="100"/>
    </location>
    <ligand>
        <name>Zn(2+)</name>
        <dbReference type="ChEBI" id="CHEBI:29105"/>
        <note>catalytic</note>
    </ligand>
</feature>
<comment type="cofactor">
    <cofactor evidence="6">
        <name>Zn(2+)</name>
        <dbReference type="ChEBI" id="CHEBI:29105"/>
    </cofactor>
    <text evidence="6">Binds 1 zinc ion per subunit.</text>
</comment>
<comment type="function">
    <text evidence="6">Catalyzes the deamination of adenosine to inosine at the wobble position 34 of tRNA(Arg2).</text>
</comment>
<keyword evidence="1 6" id="KW-0819">tRNA processing</keyword>
<dbReference type="Pfam" id="PF00383">
    <property type="entry name" value="dCMP_cyt_deam_1"/>
    <property type="match status" value="1"/>
</dbReference>
<keyword evidence="9" id="KW-1185">Reference proteome</keyword>
<dbReference type="PANTHER" id="PTHR11079:SF202">
    <property type="entry name" value="TRNA-SPECIFIC ADENOSINE DEAMINASE"/>
    <property type="match status" value="1"/>
</dbReference>
<dbReference type="HAMAP" id="MF_00972">
    <property type="entry name" value="tRNA_aden_deaminase"/>
    <property type="match status" value="1"/>
</dbReference>
<comment type="catalytic activity">
    <reaction evidence="5 6">
        <text>adenosine(34) in tRNA + H2O + H(+) = inosine(34) in tRNA + NH4(+)</text>
        <dbReference type="Rhea" id="RHEA:43168"/>
        <dbReference type="Rhea" id="RHEA-COMP:10373"/>
        <dbReference type="Rhea" id="RHEA-COMP:10374"/>
        <dbReference type="ChEBI" id="CHEBI:15377"/>
        <dbReference type="ChEBI" id="CHEBI:15378"/>
        <dbReference type="ChEBI" id="CHEBI:28938"/>
        <dbReference type="ChEBI" id="CHEBI:74411"/>
        <dbReference type="ChEBI" id="CHEBI:82852"/>
        <dbReference type="EC" id="3.5.4.33"/>
    </reaction>
</comment>